<keyword evidence="4 7" id="KW-0697">Rotamase</keyword>
<evidence type="ECO:0000259" key="8">
    <source>
        <dbReference type="PROSITE" id="PS50198"/>
    </source>
</evidence>
<evidence type="ECO:0000256" key="4">
    <source>
        <dbReference type="ARBA" id="ARBA00023110"/>
    </source>
</evidence>
<dbReference type="GO" id="GO:0006457">
    <property type="term" value="P:protein folding"/>
    <property type="evidence" value="ECO:0007669"/>
    <property type="project" value="UniProtKB-UniRule"/>
</dbReference>
<dbReference type="GO" id="GO:0030288">
    <property type="term" value="C:outer membrane-bounded periplasmic space"/>
    <property type="evidence" value="ECO:0007669"/>
    <property type="project" value="InterPro"/>
</dbReference>
<dbReference type="Pfam" id="PF09312">
    <property type="entry name" value="SurA_N"/>
    <property type="match status" value="1"/>
</dbReference>
<dbReference type="InterPro" id="IPR027304">
    <property type="entry name" value="Trigger_fact/SurA_dom_sf"/>
</dbReference>
<feature type="chain" id="PRO_5015790772" description="Chaperone SurA" evidence="7">
    <location>
        <begin position="27"/>
        <end position="438"/>
    </location>
</feature>
<dbReference type="GO" id="GO:0051082">
    <property type="term" value="F:unfolded protein binding"/>
    <property type="evidence" value="ECO:0007669"/>
    <property type="project" value="UniProtKB-UniRule"/>
</dbReference>
<dbReference type="SUPFAM" id="SSF54534">
    <property type="entry name" value="FKBP-like"/>
    <property type="match status" value="2"/>
</dbReference>
<dbReference type="OrthoDB" id="14196at2"/>
<dbReference type="Gene3D" id="1.10.4030.10">
    <property type="entry name" value="Porin chaperone SurA, peptide-binding domain"/>
    <property type="match status" value="1"/>
</dbReference>
<name>A0A2T4IHH2_9RHOO</name>
<dbReference type="PANTHER" id="PTHR47637">
    <property type="entry name" value="CHAPERONE SURA"/>
    <property type="match status" value="1"/>
</dbReference>
<dbReference type="RefSeq" id="WP_107492412.1">
    <property type="nucleotide sequence ID" value="NZ_PZKC01000003.1"/>
</dbReference>
<comment type="caution">
    <text evidence="9">The sequence shown here is derived from an EMBL/GenBank/DDBJ whole genome shotgun (WGS) entry which is preliminary data.</text>
</comment>
<feature type="domain" description="PpiC" evidence="8">
    <location>
        <begin position="178"/>
        <end position="279"/>
    </location>
</feature>
<keyword evidence="2 7" id="KW-0677">Repeat</keyword>
<comment type="function">
    <text evidence="7">Chaperone involved in the correct folding and assembly of outer membrane proteins. Recognizes specific patterns of aromatic residues and the orientation of their side chains, which are found more frequently in integral outer membrane proteins. May act in both early periplasmic and late outer membrane-associated steps of protein maturation.</text>
</comment>
<evidence type="ECO:0000313" key="9">
    <source>
        <dbReference type="EMBL" id="PTD97210.1"/>
    </source>
</evidence>
<organism evidence="9 10">
    <name type="scientific">Pseudothauera lacus</name>
    <dbReference type="NCBI Taxonomy" id="2136175"/>
    <lineage>
        <taxon>Bacteria</taxon>
        <taxon>Pseudomonadati</taxon>
        <taxon>Pseudomonadota</taxon>
        <taxon>Betaproteobacteria</taxon>
        <taxon>Rhodocyclales</taxon>
        <taxon>Zoogloeaceae</taxon>
        <taxon>Pseudothauera</taxon>
    </lineage>
</organism>
<evidence type="ECO:0000256" key="7">
    <source>
        <dbReference type="HAMAP-Rule" id="MF_01183"/>
    </source>
</evidence>
<evidence type="ECO:0000313" key="10">
    <source>
        <dbReference type="Proteomes" id="UP000241193"/>
    </source>
</evidence>
<dbReference type="PANTHER" id="PTHR47637:SF1">
    <property type="entry name" value="CHAPERONE SURA"/>
    <property type="match status" value="1"/>
</dbReference>
<dbReference type="Proteomes" id="UP000241193">
    <property type="component" value="Unassembled WGS sequence"/>
</dbReference>
<reference evidence="9 10" key="1">
    <citation type="submission" date="2018-03" db="EMBL/GenBank/DDBJ databases">
        <authorList>
            <person name="Keele B.F."/>
        </authorList>
    </citation>
    <scope>NUCLEOTIDE SEQUENCE [LARGE SCALE GENOMIC DNA]</scope>
    <source>
        <strain evidence="9 10">D20</strain>
    </source>
</reference>
<comment type="subcellular location">
    <subcellularLocation>
        <location evidence="7">Periplasm</location>
    </subcellularLocation>
    <text evidence="7">Is capable of associating with the outer membrane.</text>
</comment>
<dbReference type="GO" id="GO:0050821">
    <property type="term" value="P:protein stabilization"/>
    <property type="evidence" value="ECO:0007669"/>
    <property type="project" value="InterPro"/>
</dbReference>
<dbReference type="InterPro" id="IPR050280">
    <property type="entry name" value="OMP_Chaperone_SurA"/>
</dbReference>
<evidence type="ECO:0000256" key="3">
    <source>
        <dbReference type="ARBA" id="ARBA00022764"/>
    </source>
</evidence>
<dbReference type="InterPro" id="IPR046357">
    <property type="entry name" value="PPIase_dom_sf"/>
</dbReference>
<comment type="catalytic activity">
    <reaction evidence="7">
        <text>[protein]-peptidylproline (omega=180) = [protein]-peptidylproline (omega=0)</text>
        <dbReference type="Rhea" id="RHEA:16237"/>
        <dbReference type="Rhea" id="RHEA-COMP:10747"/>
        <dbReference type="Rhea" id="RHEA-COMP:10748"/>
        <dbReference type="ChEBI" id="CHEBI:83833"/>
        <dbReference type="ChEBI" id="CHEBI:83834"/>
        <dbReference type="EC" id="5.2.1.8"/>
    </reaction>
</comment>
<dbReference type="PROSITE" id="PS01096">
    <property type="entry name" value="PPIC_PPIASE_1"/>
    <property type="match status" value="1"/>
</dbReference>
<dbReference type="GO" id="GO:0042277">
    <property type="term" value="F:peptide binding"/>
    <property type="evidence" value="ECO:0007669"/>
    <property type="project" value="InterPro"/>
</dbReference>
<dbReference type="EMBL" id="PZKC01000003">
    <property type="protein sequence ID" value="PTD97210.1"/>
    <property type="molecule type" value="Genomic_DNA"/>
</dbReference>
<dbReference type="AlphaFoldDB" id="A0A2T4IHH2"/>
<evidence type="ECO:0000256" key="5">
    <source>
        <dbReference type="ARBA" id="ARBA00023186"/>
    </source>
</evidence>
<sequence length="438" mass="48756" precursor="true">MKKLLSRLSLALLAGVSSVAVSPAVAQARAVEVDRIVAVVNHEVITALQLRSRLDQAVRQLSRQGVELPPREVLERQMLERLIIERAQLQLAADSAIRVDEATLERAIARIAENNGLTLGQLREALDRDGIPWERFRDEIRTELLITRLREREVDSRIVVTDAEVDNFIVNNPDAFAGGEYLLAHILLRAPEGATPTQLDALARRADEVVRRLEGGEDFARVAASVSDAPDAMNGGELGWRSRDRLPALFAEIVDRLQPGQMSPVLRSAAGLHIVRLIDRRGGTLAGPDTVEQTRASHILIRTSEIVSDAEAESRIRGLYERVILGGADFAELARNHSADLSAANGGELGWIYPGDTVPDFERAMDALAPGQVSEPVRSPFGWHLIKVHERRVQDVSEERKRAMARAALRERKSEDAFEDWVRQLRDSTYVEYRLEQD</sequence>
<gene>
    <name evidence="7" type="primary">surA</name>
    <name evidence="9" type="ORF">C8261_04105</name>
</gene>
<dbReference type="InterPro" id="IPR023058">
    <property type="entry name" value="PPIase_PpiC_CS"/>
</dbReference>
<keyword evidence="3 7" id="KW-0574">Periplasm</keyword>
<keyword evidence="6 7" id="KW-0413">Isomerase</keyword>
<dbReference type="InterPro" id="IPR000297">
    <property type="entry name" value="PPIase_PpiC"/>
</dbReference>
<dbReference type="Gene3D" id="3.10.50.40">
    <property type="match status" value="2"/>
</dbReference>
<comment type="domain">
    <text evidence="7">The PPIase activity resides only in the second parvulin domain. The N-terminal region and the C-terminal tail are necessary and sufficient for the chaperone activity of SurA. The PPIase activity is dispensable for SurA to function as a chaperone. The N-terminal region and the C-terminal tail are also required for porin recognition.</text>
</comment>
<feature type="domain" description="PpiC" evidence="8">
    <location>
        <begin position="291"/>
        <end position="390"/>
    </location>
</feature>
<dbReference type="HAMAP" id="MF_01183">
    <property type="entry name" value="Chaperone_SurA"/>
    <property type="match status" value="1"/>
</dbReference>
<dbReference type="SUPFAM" id="SSF109998">
    <property type="entry name" value="Triger factor/SurA peptide-binding domain-like"/>
    <property type="match status" value="1"/>
</dbReference>
<dbReference type="GO" id="GO:0003755">
    <property type="term" value="F:peptidyl-prolyl cis-trans isomerase activity"/>
    <property type="evidence" value="ECO:0007669"/>
    <property type="project" value="UniProtKB-UniRule"/>
</dbReference>
<dbReference type="EC" id="5.2.1.8" evidence="7"/>
<reference evidence="9 10" key="2">
    <citation type="submission" date="2018-04" db="EMBL/GenBank/DDBJ databases">
        <title>Thauera lacus sp. nov., isolated from an saline lake in Inner Mongolia, China.</title>
        <authorList>
            <person name="Liang Q.-Y."/>
        </authorList>
    </citation>
    <scope>NUCLEOTIDE SEQUENCE [LARGE SCALE GENOMIC DNA]</scope>
    <source>
        <strain evidence="9 10">D20</strain>
    </source>
</reference>
<keyword evidence="1 7" id="KW-0732">Signal</keyword>
<evidence type="ECO:0000256" key="1">
    <source>
        <dbReference type="ARBA" id="ARBA00022729"/>
    </source>
</evidence>
<feature type="signal peptide" evidence="7">
    <location>
        <begin position="1"/>
        <end position="26"/>
    </location>
</feature>
<proteinExistence type="inferred from homology"/>
<dbReference type="PROSITE" id="PS50198">
    <property type="entry name" value="PPIC_PPIASE_2"/>
    <property type="match status" value="2"/>
</dbReference>
<dbReference type="InterPro" id="IPR023034">
    <property type="entry name" value="PPIase_SurA"/>
</dbReference>
<dbReference type="Pfam" id="PF00639">
    <property type="entry name" value="Rotamase"/>
    <property type="match status" value="2"/>
</dbReference>
<protein>
    <recommendedName>
        <fullName evidence="7">Chaperone SurA</fullName>
    </recommendedName>
    <alternativeName>
        <fullName evidence="7">Peptidyl-prolyl cis-trans isomerase SurA</fullName>
        <shortName evidence="7">PPIase SurA</shortName>
        <ecNumber evidence="7">5.2.1.8</ecNumber>
    </alternativeName>
    <alternativeName>
        <fullName evidence="7">Rotamase SurA</fullName>
    </alternativeName>
</protein>
<keyword evidence="5 7" id="KW-0143">Chaperone</keyword>
<dbReference type="InterPro" id="IPR015391">
    <property type="entry name" value="SurA_N"/>
</dbReference>
<dbReference type="GO" id="GO:0043165">
    <property type="term" value="P:Gram-negative-bacterium-type cell outer membrane assembly"/>
    <property type="evidence" value="ECO:0007669"/>
    <property type="project" value="InterPro"/>
</dbReference>
<accession>A0A2T4IHH2</accession>
<evidence type="ECO:0000256" key="2">
    <source>
        <dbReference type="ARBA" id="ARBA00022737"/>
    </source>
</evidence>
<evidence type="ECO:0000256" key="6">
    <source>
        <dbReference type="ARBA" id="ARBA00023235"/>
    </source>
</evidence>
<keyword evidence="10" id="KW-1185">Reference proteome</keyword>